<dbReference type="AlphaFoldDB" id="A0A1I6L055"/>
<dbReference type="RefSeq" id="WP_089815915.1">
    <property type="nucleotide sequence ID" value="NZ_FOZK01000002.1"/>
</dbReference>
<gene>
    <name evidence="1" type="ORF">SAMN05216559_1724</name>
</gene>
<proteinExistence type="predicted"/>
<evidence type="ECO:0000313" key="2">
    <source>
        <dbReference type="Proteomes" id="UP000199062"/>
    </source>
</evidence>
<evidence type="ECO:0000313" key="1">
    <source>
        <dbReference type="EMBL" id="SFR96859.1"/>
    </source>
</evidence>
<accession>A0A1I6L055</accession>
<protein>
    <submittedName>
        <fullName evidence="1">Dnd system-associated protein 4</fullName>
    </submittedName>
</protein>
<keyword evidence="2" id="KW-1185">Reference proteome</keyword>
<dbReference type="Proteomes" id="UP000199062">
    <property type="component" value="Unassembled WGS sequence"/>
</dbReference>
<dbReference type="STRING" id="767519.SAMN05216559_1724"/>
<organism evidence="1 2">
    <name type="scientific">Halomicrobium zhouii</name>
    <dbReference type="NCBI Taxonomy" id="767519"/>
    <lineage>
        <taxon>Archaea</taxon>
        <taxon>Methanobacteriati</taxon>
        <taxon>Methanobacteriota</taxon>
        <taxon>Stenosarchaea group</taxon>
        <taxon>Halobacteria</taxon>
        <taxon>Halobacteriales</taxon>
        <taxon>Haloarculaceae</taxon>
        <taxon>Halomicrobium</taxon>
    </lineage>
</organism>
<name>A0A1I6L055_9EURY</name>
<sequence length="160" mass="18217">MAKTNIQYEQGELYEQLVDEHAVFEHYYEVLVFLAVLGYREGNVKRENYKGIPDETQSEAGLQNIHSRDLYHTIAACLAYQDTGEPEALVDPDEHKRVIAQYAAGGLEVARKKFGQNAGDPTDAIVDYIKSKEEDDEEDEIETELQSIVDSFDDEMMGYE</sequence>
<dbReference type="OrthoDB" id="350899at2157"/>
<dbReference type="EMBL" id="FOZK01000002">
    <property type="protein sequence ID" value="SFR96859.1"/>
    <property type="molecule type" value="Genomic_DNA"/>
</dbReference>
<reference evidence="1 2" key="1">
    <citation type="submission" date="2016-10" db="EMBL/GenBank/DDBJ databases">
        <authorList>
            <person name="de Groot N.N."/>
        </authorList>
    </citation>
    <scope>NUCLEOTIDE SEQUENCE [LARGE SCALE GENOMIC DNA]</scope>
    <source>
        <strain evidence="1 2">CGMCC 1.10457</strain>
    </source>
</reference>